<dbReference type="GO" id="GO:0005634">
    <property type="term" value="C:nucleus"/>
    <property type="evidence" value="ECO:0007669"/>
    <property type="project" value="TreeGrafter"/>
</dbReference>
<dbReference type="InterPro" id="IPR012337">
    <property type="entry name" value="RNaseH-like_sf"/>
</dbReference>
<dbReference type="Pfam" id="PF01612">
    <property type="entry name" value="DNA_pol_A_exo1"/>
    <property type="match status" value="1"/>
</dbReference>
<feature type="compositionally biased region" description="Low complexity" evidence="3">
    <location>
        <begin position="33"/>
        <end position="44"/>
    </location>
</feature>
<dbReference type="EMBL" id="HBHT01012804">
    <property type="protein sequence ID" value="CAD9958082.1"/>
    <property type="molecule type" value="Transcribed_RNA"/>
</dbReference>
<evidence type="ECO:0000313" key="5">
    <source>
        <dbReference type="EMBL" id="CAD9958082.1"/>
    </source>
</evidence>
<sequence length="446" mass="49905">MEAVHVSSRCHCGPRRSFLGARRIFGGRHLEQSEQSNSSPQQWSHFENGTPSTHSRVIETTFLSSSPESSIATLATTSRRTLSSSLFMTWLPGFLALLLLDPVSSLSPRSARVSRRKSFYFSMEVMAPPLEPVAAQSHLNVVPGNDLPIVYTNDPFVVEQWVERHILSTTSTQCPMVVGLDIEAVPFAPSHSPFREAAVVQLSTPTQAIVIQFTKKTGRPCTACYDVLRCMVLENDLVIKAGCGIEDDMIHLFNLYERDCSLLQATSRLELGGVGARDPGHTVGLKSLTAAVLGLELPKPKRLVRSDWARMPLTYNQVVYAARDAWAAAAVVQRLAPADPRRFGARALHRRLQSQPSVRDLTWRRERRQHAKAMTRLVRQARAVGELSTTQEHEWLRELKRIKRDNCHIPPQQYPLASHYYCSYIESPAVTPSSPVLVFNQTGQEF</sequence>
<dbReference type="SUPFAM" id="SSF53098">
    <property type="entry name" value="Ribonuclease H-like"/>
    <property type="match status" value="1"/>
</dbReference>
<name>A0A7S2Y7T9_9STRA</name>
<evidence type="ECO:0000256" key="3">
    <source>
        <dbReference type="SAM" id="MobiDB-lite"/>
    </source>
</evidence>
<protein>
    <recommendedName>
        <fullName evidence="4">3'-5' exonuclease domain-containing protein</fullName>
    </recommendedName>
</protein>
<feature type="domain" description="3'-5' exonuclease" evidence="4">
    <location>
        <begin position="173"/>
        <end position="336"/>
    </location>
</feature>
<dbReference type="Gene3D" id="3.30.420.10">
    <property type="entry name" value="Ribonuclease H-like superfamily/Ribonuclease H"/>
    <property type="match status" value="1"/>
</dbReference>
<dbReference type="GO" id="GO:0003676">
    <property type="term" value="F:nucleic acid binding"/>
    <property type="evidence" value="ECO:0007669"/>
    <property type="project" value="InterPro"/>
</dbReference>
<keyword evidence="1" id="KW-0540">Nuclease</keyword>
<evidence type="ECO:0000256" key="2">
    <source>
        <dbReference type="ARBA" id="ARBA00022801"/>
    </source>
</evidence>
<dbReference type="PANTHER" id="PTHR13620">
    <property type="entry name" value="3-5 EXONUCLEASE"/>
    <property type="match status" value="1"/>
</dbReference>
<dbReference type="GO" id="GO:0005737">
    <property type="term" value="C:cytoplasm"/>
    <property type="evidence" value="ECO:0007669"/>
    <property type="project" value="TreeGrafter"/>
</dbReference>
<evidence type="ECO:0000259" key="4">
    <source>
        <dbReference type="Pfam" id="PF01612"/>
    </source>
</evidence>
<organism evidence="5">
    <name type="scientific">Entomoneis paludosa</name>
    <dbReference type="NCBI Taxonomy" id="265537"/>
    <lineage>
        <taxon>Eukaryota</taxon>
        <taxon>Sar</taxon>
        <taxon>Stramenopiles</taxon>
        <taxon>Ochrophyta</taxon>
        <taxon>Bacillariophyta</taxon>
        <taxon>Bacillariophyceae</taxon>
        <taxon>Bacillariophycidae</taxon>
        <taxon>Entomoneidaceae</taxon>
        <taxon>Entomoneis</taxon>
    </lineage>
</organism>
<feature type="region of interest" description="Disordered" evidence="3">
    <location>
        <begin position="30"/>
        <end position="52"/>
    </location>
</feature>
<accession>A0A7S2Y7T9</accession>
<dbReference type="GO" id="GO:0006139">
    <property type="term" value="P:nucleobase-containing compound metabolic process"/>
    <property type="evidence" value="ECO:0007669"/>
    <property type="project" value="InterPro"/>
</dbReference>
<keyword evidence="2" id="KW-0378">Hydrolase</keyword>
<dbReference type="AlphaFoldDB" id="A0A7S2Y7T9"/>
<proteinExistence type="predicted"/>
<reference evidence="5" key="1">
    <citation type="submission" date="2021-01" db="EMBL/GenBank/DDBJ databases">
        <authorList>
            <person name="Corre E."/>
            <person name="Pelletier E."/>
            <person name="Niang G."/>
            <person name="Scheremetjew M."/>
            <person name="Finn R."/>
            <person name="Kale V."/>
            <person name="Holt S."/>
            <person name="Cochrane G."/>
            <person name="Meng A."/>
            <person name="Brown T."/>
            <person name="Cohen L."/>
        </authorList>
    </citation>
    <scope>NUCLEOTIDE SEQUENCE</scope>
    <source>
        <strain evidence="5">CCMP125</strain>
    </source>
</reference>
<dbReference type="InterPro" id="IPR002562">
    <property type="entry name" value="3'-5'_exonuclease_dom"/>
</dbReference>
<dbReference type="InterPro" id="IPR051132">
    <property type="entry name" value="3-5_Exonuclease_domain"/>
</dbReference>
<dbReference type="GO" id="GO:0008408">
    <property type="term" value="F:3'-5' exonuclease activity"/>
    <property type="evidence" value="ECO:0007669"/>
    <property type="project" value="InterPro"/>
</dbReference>
<dbReference type="PANTHER" id="PTHR13620:SF104">
    <property type="entry name" value="EXONUCLEASE 3'-5' DOMAIN-CONTAINING PROTEIN 2"/>
    <property type="match status" value="1"/>
</dbReference>
<evidence type="ECO:0000256" key="1">
    <source>
        <dbReference type="ARBA" id="ARBA00022722"/>
    </source>
</evidence>
<gene>
    <name evidence="5" type="ORF">APAL1065_LOCUS8567</name>
</gene>
<dbReference type="InterPro" id="IPR036397">
    <property type="entry name" value="RNaseH_sf"/>
</dbReference>